<dbReference type="OrthoDB" id="5244050at2759"/>
<feature type="region of interest" description="Disordered" evidence="1">
    <location>
        <begin position="1"/>
        <end position="26"/>
    </location>
</feature>
<dbReference type="AlphaFoldDB" id="A0A8H7A9W2"/>
<feature type="compositionally biased region" description="Basic and acidic residues" evidence="1">
    <location>
        <begin position="107"/>
        <end position="116"/>
    </location>
</feature>
<evidence type="ECO:0000256" key="1">
    <source>
        <dbReference type="SAM" id="MobiDB-lite"/>
    </source>
</evidence>
<evidence type="ECO:0000313" key="3">
    <source>
        <dbReference type="Proteomes" id="UP000606974"/>
    </source>
</evidence>
<dbReference type="EMBL" id="JAACFV010000169">
    <property type="protein sequence ID" value="KAF7503614.1"/>
    <property type="molecule type" value="Genomic_DNA"/>
</dbReference>
<accession>A0A8H7A9W2</accession>
<reference evidence="2" key="1">
    <citation type="submission" date="2020-02" db="EMBL/GenBank/DDBJ databases">
        <authorList>
            <person name="Palmer J.M."/>
        </authorList>
    </citation>
    <scope>NUCLEOTIDE SEQUENCE</scope>
    <source>
        <strain evidence="2">EPUS1.4</strain>
        <tissue evidence="2">Thallus</tissue>
    </source>
</reference>
<organism evidence="2 3">
    <name type="scientific">Endocarpon pusillum</name>
    <dbReference type="NCBI Taxonomy" id="364733"/>
    <lineage>
        <taxon>Eukaryota</taxon>
        <taxon>Fungi</taxon>
        <taxon>Dikarya</taxon>
        <taxon>Ascomycota</taxon>
        <taxon>Pezizomycotina</taxon>
        <taxon>Eurotiomycetes</taxon>
        <taxon>Chaetothyriomycetidae</taxon>
        <taxon>Verrucariales</taxon>
        <taxon>Verrucariaceae</taxon>
        <taxon>Endocarpon</taxon>
    </lineage>
</organism>
<feature type="region of interest" description="Disordered" evidence="1">
    <location>
        <begin position="199"/>
        <end position="219"/>
    </location>
</feature>
<proteinExistence type="predicted"/>
<sequence>MTGSNIFSFASTKRKPKSVRDNISDPLSAAKLRYIETKAADNASRSTQCARGRQAERPMTAQPIVANINDFDANSQHSLSTSASPECLRKQSTRPELAATSRTRSSPHRDLLKKEQSSSTLRSHYDRKKLPLAVSQQTSDSSARDFALRKGCPPVIPSLPPDVSCPPKPHFIPQATREAPAEKRPSRFDFSMLFPKPLPRQDPLLSPQRYTDSPPPLSATSEMPSIGLQSHSFVHGKRVNAAQEQPALHPTRLSSRKTRKFEPKFAKTNMQKSRGGVQNWFDGLQGNISEDDDHNEPDMQPAFLENAFQTTSDRAPLETAPQPTIGSSKIVCPVHGPDHQSSIDGKGLFSPELEPPKGNQLRDALHEWQVTKRNSSVVDQSLRSGSTLLDTADLHEQSVLCLSSSDDEDENMHEVNHHQINEKRAPFLRDSLGIDSIDSDVEIGTAQAVNTSFMRTHKPPIQSNHLREISLVSTNSKVQKLQAVEIPDRRSSRQAAPRYKYSTVPCTLDDGAPEAPLPDLGECRSVTSKRSTRKAQRVVPGQSTLLMALTPQEASLLKAMRSKRASMRYSTQLEVHQVKGDKDSKSFSTYQPSGSHDCGSEYTDSIPVSLNANSLGLKKSCLPKLVWKEPNLPSGRGSLIFSESVSSPTTGRASPPTPTLESNQVFHDFHRLDQYNDPRLHTVKMNDLGPTRCRPESNQLIVLENFQPSDKESVCPDGYPWMISQFNHRNDSPMIH</sequence>
<feature type="region of interest" description="Disordered" evidence="1">
    <location>
        <begin position="75"/>
        <end position="145"/>
    </location>
</feature>
<keyword evidence="3" id="KW-1185">Reference proteome</keyword>
<dbReference type="Proteomes" id="UP000606974">
    <property type="component" value="Unassembled WGS sequence"/>
</dbReference>
<feature type="compositionally biased region" description="Polar residues" evidence="1">
    <location>
        <begin position="1"/>
        <end position="11"/>
    </location>
</feature>
<gene>
    <name evidence="2" type="ORF">GJ744_003436</name>
</gene>
<protein>
    <submittedName>
        <fullName evidence="2">Uncharacterized protein</fullName>
    </submittedName>
</protein>
<name>A0A8H7A9W2_9EURO</name>
<evidence type="ECO:0000313" key="2">
    <source>
        <dbReference type="EMBL" id="KAF7503614.1"/>
    </source>
</evidence>
<feature type="compositionally biased region" description="Polar residues" evidence="1">
    <location>
        <begin position="75"/>
        <end position="84"/>
    </location>
</feature>
<comment type="caution">
    <text evidence="2">The sequence shown here is derived from an EMBL/GenBank/DDBJ whole genome shotgun (WGS) entry which is preliminary data.</text>
</comment>